<dbReference type="AlphaFoldDB" id="A0A545U4L9"/>
<keyword evidence="4" id="KW-1185">Reference proteome</keyword>
<gene>
    <name evidence="3" type="ORF">FLL46_22670</name>
</gene>
<dbReference type="Proteomes" id="UP000315439">
    <property type="component" value="Unassembled WGS sequence"/>
</dbReference>
<evidence type="ECO:0000313" key="4">
    <source>
        <dbReference type="Proteomes" id="UP000315439"/>
    </source>
</evidence>
<dbReference type="PROSITE" id="PS01320">
    <property type="entry name" value="UPF0067"/>
    <property type="match status" value="1"/>
</dbReference>
<organism evidence="3 4">
    <name type="scientific">Aliikangiella coralliicola</name>
    <dbReference type="NCBI Taxonomy" id="2592383"/>
    <lineage>
        <taxon>Bacteria</taxon>
        <taxon>Pseudomonadati</taxon>
        <taxon>Pseudomonadota</taxon>
        <taxon>Gammaproteobacteria</taxon>
        <taxon>Oceanospirillales</taxon>
        <taxon>Pleioneaceae</taxon>
        <taxon>Aliikangiella</taxon>
    </lineage>
</organism>
<evidence type="ECO:0000256" key="1">
    <source>
        <dbReference type="ARBA" id="ARBA00038454"/>
    </source>
</evidence>
<comment type="caution">
    <text evidence="3">The sequence shown here is derived from an EMBL/GenBank/DDBJ whole genome shotgun (WGS) entry which is preliminary data.</text>
</comment>
<dbReference type="GO" id="GO:0005829">
    <property type="term" value="C:cytosol"/>
    <property type="evidence" value="ECO:0007669"/>
    <property type="project" value="TreeGrafter"/>
</dbReference>
<proteinExistence type="inferred from homology"/>
<reference evidence="3 4" key="1">
    <citation type="submission" date="2019-07" db="EMBL/GenBank/DDBJ databases">
        <title>Draft genome for Aliikangiella sp. M105.</title>
        <authorList>
            <person name="Wang G."/>
        </authorList>
    </citation>
    <scope>NUCLEOTIDE SEQUENCE [LARGE SCALE GENOMIC DNA]</scope>
    <source>
        <strain evidence="3 4">M105</strain>
    </source>
</reference>
<dbReference type="PANTHER" id="PTHR21021:SF15">
    <property type="entry name" value="FREE METHIONINE-R-SULFOXIDE REDUCTASE"/>
    <property type="match status" value="1"/>
</dbReference>
<dbReference type="GO" id="GO:0033745">
    <property type="term" value="F:L-methionine-(R)-S-oxide reductase activity"/>
    <property type="evidence" value="ECO:0007669"/>
    <property type="project" value="TreeGrafter"/>
</dbReference>
<dbReference type="EMBL" id="VIKS01000014">
    <property type="protein sequence ID" value="TQV84425.1"/>
    <property type="molecule type" value="Genomic_DNA"/>
</dbReference>
<dbReference type="InterPro" id="IPR000614">
    <property type="entry name" value="FRMsr_CS"/>
</dbReference>
<dbReference type="Pfam" id="PF13185">
    <property type="entry name" value="GAF_2"/>
    <property type="match status" value="1"/>
</dbReference>
<dbReference type="InterPro" id="IPR029016">
    <property type="entry name" value="GAF-like_dom_sf"/>
</dbReference>
<evidence type="ECO:0000259" key="2">
    <source>
        <dbReference type="Pfam" id="PF13185"/>
    </source>
</evidence>
<dbReference type="RefSeq" id="WP_142934034.1">
    <property type="nucleotide sequence ID" value="NZ_ML660170.1"/>
</dbReference>
<dbReference type="InterPro" id="IPR003018">
    <property type="entry name" value="GAF"/>
</dbReference>
<dbReference type="OrthoDB" id="9796252at2"/>
<dbReference type="Gene3D" id="3.30.450.40">
    <property type="match status" value="1"/>
</dbReference>
<sequence length="158" mass="17602">MSESKEQFYQSLSEQLTALLEGETNWLTNLSQFSAFLNMQLEDINWVGFYLSQPDSDLLLGPFQGNVACVRIPLGKGVCGTAAQKQKTLVVEDVDQFDGHIACDARSRSEVVCPLVIDGKLWGVLDIDSPSLNRFDQQDADGLENLMKILIDATEWSR</sequence>
<dbReference type="PANTHER" id="PTHR21021">
    <property type="entry name" value="GAF/PUTATIVE CYTOSKELETAL PROTEIN"/>
    <property type="match status" value="1"/>
</dbReference>
<comment type="similarity">
    <text evidence="1">Belongs to the free Met sulfoxide reductase family.</text>
</comment>
<dbReference type="FunFam" id="3.30.450.40:FF:000008">
    <property type="entry name" value="GAF domain-containing proteins"/>
    <property type="match status" value="1"/>
</dbReference>
<feature type="domain" description="GAF" evidence="2">
    <location>
        <begin position="46"/>
        <end position="147"/>
    </location>
</feature>
<name>A0A545U4L9_9GAMM</name>
<accession>A0A545U4L9</accession>
<dbReference type="SUPFAM" id="SSF55781">
    <property type="entry name" value="GAF domain-like"/>
    <property type="match status" value="1"/>
</dbReference>
<protein>
    <submittedName>
        <fullName evidence="3">GAF domain-containing protein</fullName>
    </submittedName>
</protein>
<evidence type="ECO:0000313" key="3">
    <source>
        <dbReference type="EMBL" id="TQV84425.1"/>
    </source>
</evidence>
<dbReference type="InterPro" id="IPR051330">
    <property type="entry name" value="Phosphatase_reg/MetRdx"/>
</dbReference>